<feature type="transmembrane region" description="Helical" evidence="16">
    <location>
        <begin position="192"/>
        <end position="214"/>
    </location>
</feature>
<comment type="similarity">
    <text evidence="4">Belongs to the RBT5 family.</text>
</comment>
<reference evidence="19" key="1">
    <citation type="submission" date="2023-06" db="EMBL/GenBank/DDBJ databases">
        <authorList>
            <person name="Noh H."/>
        </authorList>
    </citation>
    <scope>NUCLEOTIDE SEQUENCE</scope>
    <source>
        <strain evidence="19">DUCC20226</strain>
    </source>
</reference>
<dbReference type="GO" id="GO:0005576">
    <property type="term" value="C:extracellular region"/>
    <property type="evidence" value="ECO:0007669"/>
    <property type="project" value="UniProtKB-SubCell"/>
</dbReference>
<evidence type="ECO:0000256" key="16">
    <source>
        <dbReference type="SAM" id="Phobius"/>
    </source>
</evidence>
<feature type="disulfide bond" evidence="14">
    <location>
        <begin position="18"/>
        <end position="49"/>
    </location>
</feature>
<accession>A0AAD9S7W6</accession>
<dbReference type="InterPro" id="IPR008427">
    <property type="entry name" value="Extracellular_membr_CFEM_dom"/>
</dbReference>
<keyword evidence="9 16" id="KW-1133">Transmembrane helix</keyword>
<evidence type="ECO:0000256" key="1">
    <source>
        <dbReference type="ARBA" id="ARBA00004141"/>
    </source>
</evidence>
<name>A0AAD9S7W6_PHOAM</name>
<keyword evidence="11 14" id="KW-1015">Disulfide bond</keyword>
<evidence type="ECO:0000256" key="9">
    <source>
        <dbReference type="ARBA" id="ARBA00022989"/>
    </source>
</evidence>
<dbReference type="Pfam" id="PF20684">
    <property type="entry name" value="Fung_rhodopsin"/>
    <property type="match status" value="1"/>
</dbReference>
<evidence type="ECO:0000256" key="12">
    <source>
        <dbReference type="ARBA" id="ARBA00023288"/>
    </source>
</evidence>
<sequence length="433" mass="48069">MSSLQALAAALPQCASACLMTAASDSSCAITNQTCVCHDEGLNTQATACILESCTVREALSTKNLTSTYCGIIPATIPSYVPVIVTFVVLCAVSILLRVIARLKTRVPVWWDDFIITLSFLSCVAFTVIMCKLRSHGLGTDIWVVPFDDITLIFKAMYFLFVLYITSRHLVRLSILLFYYRFFGHVPLARRLIQFSFVLIITCCVAFDFAILFGCTPIDYFWTIWEGQQGGHCISFHAIFWAGAFIVIAIDLWIMLLPIPFIVRLKLSLRKRILSGIKFTFGTFVIAVSLYRLTTIDRFTLSHNPTVDFVDIGIWSGIELYVGMICACLPNFYTLLKPVNARMGSWAQSSRPGGSGSWGGSRSHRHLQDEEEPDTGHAIRATTVINVEEHGSNSKRVSITNGYGPGQNDAVNRVQGIELGTMMKGTTYGRAWS</sequence>
<evidence type="ECO:0000256" key="11">
    <source>
        <dbReference type="ARBA" id="ARBA00023157"/>
    </source>
</evidence>
<evidence type="ECO:0000259" key="18">
    <source>
        <dbReference type="PROSITE" id="PS52012"/>
    </source>
</evidence>
<dbReference type="EMBL" id="JAUJFL010000007">
    <property type="protein sequence ID" value="KAK2599438.1"/>
    <property type="molecule type" value="Genomic_DNA"/>
</dbReference>
<dbReference type="Pfam" id="PF05730">
    <property type="entry name" value="CFEM"/>
    <property type="match status" value="1"/>
</dbReference>
<feature type="disulfide bond" evidence="14">
    <location>
        <begin position="37"/>
        <end position="70"/>
    </location>
</feature>
<dbReference type="SMART" id="SM00747">
    <property type="entry name" value="CFEM"/>
    <property type="match status" value="1"/>
</dbReference>
<feature type="transmembrane region" description="Helical" evidence="16">
    <location>
        <begin position="150"/>
        <end position="171"/>
    </location>
</feature>
<feature type="chain" id="PRO_5042006193" description="CFEM domain-containing protein" evidence="17">
    <location>
        <begin position="18"/>
        <end position="433"/>
    </location>
</feature>
<proteinExistence type="inferred from homology"/>
<feature type="transmembrane region" description="Helical" evidence="16">
    <location>
        <begin position="312"/>
        <end position="333"/>
    </location>
</feature>
<feature type="transmembrane region" description="Helical" evidence="16">
    <location>
        <begin position="273"/>
        <end position="292"/>
    </location>
</feature>
<keyword evidence="5" id="KW-0964">Secreted</keyword>
<dbReference type="GO" id="GO:0098552">
    <property type="term" value="C:side of membrane"/>
    <property type="evidence" value="ECO:0007669"/>
    <property type="project" value="UniProtKB-KW"/>
</dbReference>
<dbReference type="PANTHER" id="PTHR33048:SF143">
    <property type="entry name" value="EXTRACELLULAR MEMBRANE PROTEIN CFEM DOMAIN-CONTAINING PROTEIN-RELATED"/>
    <property type="match status" value="1"/>
</dbReference>
<evidence type="ECO:0000256" key="13">
    <source>
        <dbReference type="ARBA" id="ARBA00038359"/>
    </source>
</evidence>
<feature type="region of interest" description="Disordered" evidence="15">
    <location>
        <begin position="347"/>
        <end position="379"/>
    </location>
</feature>
<gene>
    <name evidence="19" type="ORF">N8I77_011192</name>
</gene>
<evidence type="ECO:0000313" key="20">
    <source>
        <dbReference type="Proteomes" id="UP001265746"/>
    </source>
</evidence>
<comment type="caution">
    <text evidence="14">Lacks conserved residue(s) required for the propagation of feature annotation.</text>
</comment>
<evidence type="ECO:0000256" key="7">
    <source>
        <dbReference type="ARBA" id="ARBA00022692"/>
    </source>
</evidence>
<keyword evidence="7 16" id="KW-0812">Transmembrane</keyword>
<feature type="disulfide bond" evidence="14">
    <location>
        <begin position="14"/>
        <end position="54"/>
    </location>
</feature>
<evidence type="ECO:0000256" key="14">
    <source>
        <dbReference type="PROSITE-ProRule" id="PRU01356"/>
    </source>
</evidence>
<keyword evidence="8 17" id="KW-0732">Signal</keyword>
<feature type="disulfide bond" evidence="14">
    <location>
        <begin position="28"/>
        <end position="35"/>
    </location>
</feature>
<evidence type="ECO:0000256" key="2">
    <source>
        <dbReference type="ARBA" id="ARBA00004589"/>
    </source>
</evidence>
<feature type="transmembrane region" description="Helical" evidence="16">
    <location>
        <begin position="234"/>
        <end position="261"/>
    </location>
</feature>
<keyword evidence="12" id="KW-0449">Lipoprotein</keyword>
<evidence type="ECO:0000256" key="15">
    <source>
        <dbReference type="SAM" id="MobiDB-lite"/>
    </source>
</evidence>
<protein>
    <recommendedName>
        <fullName evidence="18">CFEM domain-containing protein</fullName>
    </recommendedName>
</protein>
<keyword evidence="20" id="KW-1185">Reference proteome</keyword>
<dbReference type="Proteomes" id="UP001265746">
    <property type="component" value="Unassembled WGS sequence"/>
</dbReference>
<feature type="domain" description="CFEM" evidence="18">
    <location>
        <begin position="1"/>
        <end position="97"/>
    </location>
</feature>
<evidence type="ECO:0000256" key="8">
    <source>
        <dbReference type="ARBA" id="ARBA00022729"/>
    </source>
</evidence>
<dbReference type="InterPro" id="IPR049326">
    <property type="entry name" value="Rhodopsin_dom_fungi"/>
</dbReference>
<dbReference type="PROSITE" id="PS52012">
    <property type="entry name" value="CFEM"/>
    <property type="match status" value="1"/>
</dbReference>
<dbReference type="AlphaFoldDB" id="A0AAD9S7W6"/>
<comment type="subcellular location">
    <subcellularLocation>
        <location evidence="2">Membrane</location>
        <topology evidence="2">Lipid-anchor</topology>
        <topology evidence="2">GPI-anchor</topology>
    </subcellularLocation>
    <subcellularLocation>
        <location evidence="1">Membrane</location>
        <topology evidence="1">Multi-pass membrane protein</topology>
    </subcellularLocation>
    <subcellularLocation>
        <location evidence="3">Secreted</location>
    </subcellularLocation>
</comment>
<comment type="caution">
    <text evidence="19">The sequence shown here is derived from an EMBL/GenBank/DDBJ whole genome shotgun (WGS) entry which is preliminary data.</text>
</comment>
<feature type="signal peptide" evidence="17">
    <location>
        <begin position="1"/>
        <end position="17"/>
    </location>
</feature>
<dbReference type="InterPro" id="IPR052337">
    <property type="entry name" value="SAT4-like"/>
</dbReference>
<evidence type="ECO:0000313" key="19">
    <source>
        <dbReference type="EMBL" id="KAK2599438.1"/>
    </source>
</evidence>
<evidence type="ECO:0000256" key="6">
    <source>
        <dbReference type="ARBA" id="ARBA00022622"/>
    </source>
</evidence>
<organism evidence="19 20">
    <name type="scientific">Phomopsis amygdali</name>
    <name type="common">Fusicoccum amygdali</name>
    <dbReference type="NCBI Taxonomy" id="1214568"/>
    <lineage>
        <taxon>Eukaryota</taxon>
        <taxon>Fungi</taxon>
        <taxon>Dikarya</taxon>
        <taxon>Ascomycota</taxon>
        <taxon>Pezizomycotina</taxon>
        <taxon>Sordariomycetes</taxon>
        <taxon>Sordariomycetidae</taxon>
        <taxon>Diaporthales</taxon>
        <taxon>Diaporthaceae</taxon>
        <taxon>Diaporthe</taxon>
    </lineage>
</organism>
<feature type="transmembrane region" description="Helical" evidence="16">
    <location>
        <begin position="77"/>
        <end position="97"/>
    </location>
</feature>
<evidence type="ECO:0000256" key="17">
    <source>
        <dbReference type="SAM" id="SignalP"/>
    </source>
</evidence>
<evidence type="ECO:0000256" key="4">
    <source>
        <dbReference type="ARBA" id="ARBA00010031"/>
    </source>
</evidence>
<evidence type="ECO:0000256" key="10">
    <source>
        <dbReference type="ARBA" id="ARBA00023136"/>
    </source>
</evidence>
<keyword evidence="10 16" id="KW-0472">Membrane</keyword>
<comment type="similarity">
    <text evidence="13">Belongs to the SAT4 family.</text>
</comment>
<feature type="transmembrane region" description="Helical" evidence="16">
    <location>
        <begin position="109"/>
        <end position="130"/>
    </location>
</feature>
<keyword evidence="6" id="KW-0325">Glycoprotein</keyword>
<evidence type="ECO:0000256" key="3">
    <source>
        <dbReference type="ARBA" id="ARBA00004613"/>
    </source>
</evidence>
<dbReference type="PANTHER" id="PTHR33048">
    <property type="entry name" value="PTH11-LIKE INTEGRAL MEMBRANE PROTEIN (AFU_ORTHOLOGUE AFUA_5G11245)"/>
    <property type="match status" value="1"/>
</dbReference>
<keyword evidence="6" id="KW-0336">GPI-anchor</keyword>
<evidence type="ECO:0000256" key="5">
    <source>
        <dbReference type="ARBA" id="ARBA00022525"/>
    </source>
</evidence>